<dbReference type="PRINTS" id="PR01705">
    <property type="entry name" value="TSP1REPEAT"/>
</dbReference>
<reference evidence="1 2" key="1">
    <citation type="journal article" date="2018" name="Nat. Ecol. Evol.">
        <title>Genomic signatures of mitonuclear coevolution across populations of Tigriopus californicus.</title>
        <authorList>
            <person name="Barreto F.S."/>
            <person name="Watson E.T."/>
            <person name="Lima T.G."/>
            <person name="Willett C.S."/>
            <person name="Edmands S."/>
            <person name="Li W."/>
            <person name="Burton R.S."/>
        </authorList>
    </citation>
    <scope>NUCLEOTIDE SEQUENCE [LARGE SCALE GENOMIC DNA]</scope>
    <source>
        <strain evidence="1 2">San Diego</strain>
    </source>
</reference>
<sequence>CFYIPGSWSEWSEWSVCVPESGPCGPSYQGLRNHTRNCSNPTPLSAHPPVCRGISQETTTCVAYCPKKNETLLKAKDLKTVSQFKFKTSIITMLAPAIVIDVVFFKTYLMCKKFKDQGDFRPSQPRFFAQLRFEELFTPSPLTLIPTKKLWTQDVHVWPFMVIGVIGPRGQTALAFAVLEKLTEIGLAIIQSLSLEETHVQTPAMKKTPAIRLVVVSET</sequence>
<evidence type="ECO:0000313" key="2">
    <source>
        <dbReference type="Proteomes" id="UP000318571"/>
    </source>
</evidence>
<protein>
    <submittedName>
        <fullName evidence="1">Uncharacterized protein</fullName>
    </submittedName>
</protein>
<name>A0A553P7K3_TIGCA</name>
<proteinExistence type="predicted"/>
<dbReference type="InterPro" id="IPR000884">
    <property type="entry name" value="TSP1_rpt"/>
</dbReference>
<accession>A0A553P7K3</accession>
<keyword evidence="2" id="KW-1185">Reference proteome</keyword>
<gene>
    <name evidence="1" type="ORF">TCAL_01885</name>
</gene>
<evidence type="ECO:0000313" key="1">
    <source>
        <dbReference type="EMBL" id="TRY73664.1"/>
    </source>
</evidence>
<dbReference type="Proteomes" id="UP000318571">
    <property type="component" value="Chromosome 3"/>
</dbReference>
<dbReference type="InterPro" id="IPR036383">
    <property type="entry name" value="TSP1_rpt_sf"/>
</dbReference>
<dbReference type="PROSITE" id="PS50092">
    <property type="entry name" value="TSP1"/>
    <property type="match status" value="1"/>
</dbReference>
<dbReference type="AlphaFoldDB" id="A0A553P7K3"/>
<dbReference type="SUPFAM" id="SSF82895">
    <property type="entry name" value="TSP-1 type 1 repeat"/>
    <property type="match status" value="1"/>
</dbReference>
<organism evidence="1 2">
    <name type="scientific">Tigriopus californicus</name>
    <name type="common">Marine copepod</name>
    <dbReference type="NCBI Taxonomy" id="6832"/>
    <lineage>
        <taxon>Eukaryota</taxon>
        <taxon>Metazoa</taxon>
        <taxon>Ecdysozoa</taxon>
        <taxon>Arthropoda</taxon>
        <taxon>Crustacea</taxon>
        <taxon>Multicrustacea</taxon>
        <taxon>Hexanauplia</taxon>
        <taxon>Copepoda</taxon>
        <taxon>Harpacticoida</taxon>
        <taxon>Harpacticidae</taxon>
        <taxon>Tigriopus</taxon>
    </lineage>
</organism>
<dbReference type="Gene3D" id="2.20.100.10">
    <property type="entry name" value="Thrombospondin type-1 (TSP1) repeat"/>
    <property type="match status" value="1"/>
</dbReference>
<comment type="caution">
    <text evidence="1">The sequence shown here is derived from an EMBL/GenBank/DDBJ whole genome shotgun (WGS) entry which is preliminary data.</text>
</comment>
<dbReference type="STRING" id="6832.A0A553P7K3"/>
<feature type="non-terminal residue" evidence="1">
    <location>
        <position position="1"/>
    </location>
</feature>
<dbReference type="EMBL" id="VCGU01000007">
    <property type="protein sequence ID" value="TRY73664.1"/>
    <property type="molecule type" value="Genomic_DNA"/>
</dbReference>